<evidence type="ECO:0000256" key="2">
    <source>
        <dbReference type="SAM" id="Phobius"/>
    </source>
</evidence>
<evidence type="ECO:0000313" key="4">
    <source>
        <dbReference type="Proteomes" id="UP000188929"/>
    </source>
</evidence>
<keyword evidence="2" id="KW-1133">Transmembrane helix</keyword>
<evidence type="ECO:0000313" key="3">
    <source>
        <dbReference type="EMBL" id="ONH31279.1"/>
    </source>
</evidence>
<feature type="compositionally biased region" description="Gly residues" evidence="1">
    <location>
        <begin position="270"/>
        <end position="280"/>
    </location>
</feature>
<organism evidence="3 4">
    <name type="scientific">Pseudofrankia asymbiotica</name>
    <dbReference type="NCBI Taxonomy" id="1834516"/>
    <lineage>
        <taxon>Bacteria</taxon>
        <taxon>Bacillati</taxon>
        <taxon>Actinomycetota</taxon>
        <taxon>Actinomycetes</taxon>
        <taxon>Frankiales</taxon>
        <taxon>Frankiaceae</taxon>
        <taxon>Pseudofrankia</taxon>
    </lineage>
</organism>
<feature type="region of interest" description="Disordered" evidence="1">
    <location>
        <begin position="264"/>
        <end position="293"/>
    </location>
</feature>
<proteinExistence type="predicted"/>
<name>A0A1V2IEF5_9ACTN</name>
<accession>A0A1V2IEF5</accession>
<dbReference type="Proteomes" id="UP000188929">
    <property type="component" value="Unassembled WGS sequence"/>
</dbReference>
<protein>
    <submittedName>
        <fullName evidence="3">Uncharacterized protein</fullName>
    </submittedName>
</protein>
<sequence>MPDAMAAEMERRGAQREARAATRYARHARWTAGGWAVLAAVVTPAGAAFGHEWWMWLLTGAGSLVNSGLWALQAARADRHTPGPPLPVAAAPGVRALTGSAAAAPLRRGEEAISAFLALARPVPPGPTADVIRSAMASAAEVVDGLRMRANRVVACEAAARALADRSARAQLAGTVQALAEEMSTAVRALDDLVAAAAEVVGAGVYAYSGGLDLGGPAPLGTPVGGAALGVAPVDLDALAEQAENLRGYAAGLRDVGAAARGLPAASRGTAGGGTGGSTAAGGAASDSGPTGR</sequence>
<dbReference type="RefSeq" id="WP_076815933.1">
    <property type="nucleotide sequence ID" value="NZ_MOMC01000017.1"/>
</dbReference>
<dbReference type="AlphaFoldDB" id="A0A1V2IEF5"/>
<reference evidence="4" key="1">
    <citation type="submission" date="2016-10" db="EMBL/GenBank/DDBJ databases">
        <title>Frankia sp. NRRL B-16386 Genome sequencing.</title>
        <authorList>
            <person name="Ghodhbane-Gtari F."/>
            <person name="Swanson E."/>
            <person name="Gueddou A."/>
            <person name="Hezbri K."/>
            <person name="Ktari K."/>
            <person name="Nouioui I."/>
            <person name="Morris K."/>
            <person name="Simpson S."/>
            <person name="Abebe-Akele F."/>
            <person name="Thomas K."/>
            <person name="Gtari M."/>
            <person name="Tisa L.S."/>
        </authorList>
    </citation>
    <scope>NUCLEOTIDE SEQUENCE [LARGE SCALE GENOMIC DNA]</scope>
    <source>
        <strain evidence="4">NRRL B-16386</strain>
    </source>
</reference>
<evidence type="ECO:0000256" key="1">
    <source>
        <dbReference type="SAM" id="MobiDB-lite"/>
    </source>
</evidence>
<feature type="compositionally biased region" description="Low complexity" evidence="1">
    <location>
        <begin position="281"/>
        <end position="293"/>
    </location>
</feature>
<keyword evidence="2" id="KW-0812">Transmembrane</keyword>
<feature type="transmembrane region" description="Helical" evidence="2">
    <location>
        <begin position="28"/>
        <end position="47"/>
    </location>
</feature>
<comment type="caution">
    <text evidence="3">The sequence shown here is derived from an EMBL/GenBank/DDBJ whole genome shotgun (WGS) entry which is preliminary data.</text>
</comment>
<dbReference type="InterPro" id="IPR057952">
    <property type="entry name" value="Rv2743c-like"/>
</dbReference>
<dbReference type="EMBL" id="MOMC01000017">
    <property type="protein sequence ID" value="ONH31279.1"/>
    <property type="molecule type" value="Genomic_DNA"/>
</dbReference>
<gene>
    <name evidence="3" type="ORF">BL253_10525</name>
</gene>
<keyword evidence="2" id="KW-0472">Membrane</keyword>
<dbReference type="NCBIfam" id="NF047839">
    <property type="entry name" value="PspM_Rv2743c"/>
    <property type="match status" value="1"/>
</dbReference>
<keyword evidence="4" id="KW-1185">Reference proteome</keyword>
<dbReference type="Pfam" id="PF25587">
    <property type="entry name" value="Rv2743c"/>
    <property type="match status" value="1"/>
</dbReference>